<dbReference type="PANTHER" id="PTHR11439:SF509">
    <property type="entry name" value="RNA-DIRECTED DNA POLYMERASE"/>
    <property type="match status" value="1"/>
</dbReference>
<accession>A0A6L2P0G4</accession>
<evidence type="ECO:0000259" key="1">
    <source>
        <dbReference type="Pfam" id="PF07727"/>
    </source>
</evidence>
<dbReference type="PANTHER" id="PTHR11439">
    <property type="entry name" value="GAG-POL-RELATED RETROTRANSPOSON"/>
    <property type="match status" value="1"/>
</dbReference>
<dbReference type="AlphaFoldDB" id="A0A6L2P0G4"/>
<dbReference type="Pfam" id="PF07727">
    <property type="entry name" value="RVT_2"/>
    <property type="match status" value="1"/>
</dbReference>
<name>A0A6L2P0G4_TANCI</name>
<proteinExistence type="predicted"/>
<dbReference type="InterPro" id="IPR013103">
    <property type="entry name" value="RVT_2"/>
</dbReference>
<feature type="domain" description="Reverse transcriptase Ty1/copia-type" evidence="1">
    <location>
        <begin position="353"/>
        <end position="517"/>
    </location>
</feature>
<comment type="caution">
    <text evidence="2">The sequence shown here is derived from an EMBL/GenBank/DDBJ whole genome shotgun (WGS) entry which is preliminary data.</text>
</comment>
<reference evidence="2" key="1">
    <citation type="journal article" date="2019" name="Sci. Rep.">
        <title>Draft genome of Tanacetum cinerariifolium, the natural source of mosquito coil.</title>
        <authorList>
            <person name="Yamashiro T."/>
            <person name="Shiraishi A."/>
            <person name="Satake H."/>
            <person name="Nakayama K."/>
        </authorList>
    </citation>
    <scope>NUCLEOTIDE SEQUENCE</scope>
</reference>
<dbReference type="EMBL" id="BKCJ010010489">
    <property type="protein sequence ID" value="GEU91816.1"/>
    <property type="molecule type" value="Genomic_DNA"/>
</dbReference>
<dbReference type="CDD" id="cd09272">
    <property type="entry name" value="RNase_HI_RT_Ty1"/>
    <property type="match status" value="1"/>
</dbReference>
<organism evidence="2">
    <name type="scientific">Tanacetum cinerariifolium</name>
    <name type="common">Dalmatian daisy</name>
    <name type="synonym">Chrysanthemum cinerariifolium</name>
    <dbReference type="NCBI Taxonomy" id="118510"/>
    <lineage>
        <taxon>Eukaryota</taxon>
        <taxon>Viridiplantae</taxon>
        <taxon>Streptophyta</taxon>
        <taxon>Embryophyta</taxon>
        <taxon>Tracheophyta</taxon>
        <taxon>Spermatophyta</taxon>
        <taxon>Magnoliopsida</taxon>
        <taxon>eudicotyledons</taxon>
        <taxon>Gunneridae</taxon>
        <taxon>Pentapetalae</taxon>
        <taxon>asterids</taxon>
        <taxon>campanulids</taxon>
        <taxon>Asterales</taxon>
        <taxon>Asteraceae</taxon>
        <taxon>Asteroideae</taxon>
        <taxon>Anthemideae</taxon>
        <taxon>Anthemidinae</taxon>
        <taxon>Tanacetum</taxon>
    </lineage>
</organism>
<evidence type="ECO:0000313" key="2">
    <source>
        <dbReference type="EMBL" id="GEU91816.1"/>
    </source>
</evidence>
<protein>
    <submittedName>
        <fullName evidence="2">Copia protein</fullName>
    </submittedName>
</protein>
<sequence length="615" mass="71085">MSTQQDIYVAGSKSHPPMLNNENYVPWSSRLFPYAKRKPNGKLLVNFILHGPYKEAKQMEYDDQAIQTILMGLPEDIYATVDSCDTTQEIWLCVEQMMKGYDIGAQEKKAKLFNEWYKFNSTDEESIESYCHRFAKLITIFPEISIYQNGNGMSLLFIKRRIWNQNRYNSVQNARNQVVQNTIQNLGIQNVGNQNRLIVVLGIANHNANQNRNGNVVAAWAEGNGNGNNDNQIRCYKCRGVRHYARNCTAETIATACYTQNRSLIHKRITKAPYELINEKKLDISFYMYSRLSVIPRMIMRILGSLIKKIIETMNVTFDELSAMAFEQHSSKPELRTDVKMCIYALSVSTMEPRNVKEAMTDTAWIKAIQDEESMVIRNKARMVMRGYRQDEEIDFKESFALVDRMEAIKIFLDYIAHKLFIVYQMDVKSIFLHCWLKEKVYVMSLEGFIDADHPSHVYKLKKELYGLKQVPKTWYDELLKFILHNHSTNGTVDPTLFTRRYDDDILVNGYYRCYLLMCSVPGSANREAPQGDHVGCHDTFKSTSGGTQILGKKLVRWSLKKQDCTALSTAEAEYVSLSTCYAQVLWMRTQLTDYGFYLDKIPIYYDSKSAIAIS</sequence>
<gene>
    <name evidence="2" type="ORF">Tci_063794</name>
</gene>